<feature type="binding site" evidence="9">
    <location>
        <position position="201"/>
    </location>
    <ligand>
        <name>Zn(2+)</name>
        <dbReference type="ChEBI" id="CHEBI:29105"/>
        <label>2</label>
    </ligand>
</feature>
<feature type="binding site" evidence="9">
    <location>
        <position position="159"/>
    </location>
    <ligand>
        <name>Zn(2+)</name>
        <dbReference type="ChEBI" id="CHEBI:29105"/>
        <label>1</label>
    </ligand>
</feature>
<evidence type="ECO:0000256" key="4">
    <source>
        <dbReference type="ARBA" id="ARBA00022723"/>
    </source>
</evidence>
<dbReference type="GO" id="GO:0006685">
    <property type="term" value="P:sphingomyelin catabolic process"/>
    <property type="evidence" value="ECO:0007669"/>
    <property type="project" value="InterPro"/>
</dbReference>
<reference evidence="13 14" key="1">
    <citation type="journal article" date="2015" name="Genome Biol. Evol.">
        <title>Phylogenomic analyses indicate that early fungi evolved digesting cell walls of algal ancestors of land plants.</title>
        <authorList>
            <person name="Chang Y."/>
            <person name="Wang S."/>
            <person name="Sekimoto S."/>
            <person name="Aerts A.L."/>
            <person name="Choi C."/>
            <person name="Clum A."/>
            <person name="LaButti K.M."/>
            <person name="Lindquist E.A."/>
            <person name="Yee Ngan C."/>
            <person name="Ohm R.A."/>
            <person name="Salamov A.A."/>
            <person name="Grigoriev I.V."/>
            <person name="Spatafora J.W."/>
            <person name="Berbee M.L."/>
        </authorList>
    </citation>
    <scope>NUCLEOTIDE SEQUENCE [LARGE SCALE GENOMIC DNA]</scope>
    <source>
        <strain evidence="13 14">NRRL 28638</strain>
    </source>
</reference>
<sequence length="500" mass="57313">MACVKYGQPKDVCNGFVDKYGPSYIQVVKKMDLSSYGADLLVFGLLRKCPHPNLPETKISLPSPKQINIPRASNSTLRVLHLSDLHFDPDYQEGTETKCGKPVCCHKDSLAADKAIQNPAGKWGDYKCDIPKATLESMLDKIQKLHRENPIDMVIFGGDVPPHTQWKETWEHSKSVESQSYSLIKKYLNAPNTKIFPVVGNHEGIPSNLFPFESMQEAKNFELYPFLADQWKEWIPEASYQQARKTGFYSVNFSDKLKVINLNNNLCYAYNVYLLLQPLNEDPNGMFKWFIKELQEAEAKGQKVFISSHVPPNGADCLQKFSQTYSKIIKSFAHIITAQFYGHTHWDEFEIFYSDSNKKTAKNAVSNSFIAPSMTTFTDINPGFRIYEVDANSFYVKDFIQYYANLNEAKTWKNGPEWKELYRPKTAYKVPSAKGDYISPSFWHEVTELLETEQGFNLYNNLKYKNSGLEPKVGAKDRKEMICNLRASNSKEICRVVLEF</sequence>
<dbReference type="GO" id="GO:0005615">
    <property type="term" value="C:extracellular space"/>
    <property type="evidence" value="ECO:0007669"/>
    <property type="project" value="TreeGrafter"/>
</dbReference>
<dbReference type="InterPro" id="IPR029052">
    <property type="entry name" value="Metallo-depent_PP-like"/>
</dbReference>
<name>A0A137PF34_CONC2</name>
<dbReference type="AlphaFoldDB" id="A0A137PF34"/>
<dbReference type="GO" id="GO:0016020">
    <property type="term" value="C:membrane"/>
    <property type="evidence" value="ECO:0007669"/>
    <property type="project" value="GOC"/>
</dbReference>
<dbReference type="CDD" id="cd00842">
    <property type="entry name" value="MPP_ASMase"/>
    <property type="match status" value="1"/>
</dbReference>
<accession>A0A137PF34</accession>
<feature type="domain" description="Sphingomyelin phosphodiesterase C-terminal" evidence="12">
    <location>
        <begin position="365"/>
        <end position="432"/>
    </location>
</feature>
<evidence type="ECO:0000256" key="3">
    <source>
        <dbReference type="ARBA" id="ARBA00022525"/>
    </source>
</evidence>
<evidence type="ECO:0000256" key="7">
    <source>
        <dbReference type="ARBA" id="ARBA00022833"/>
    </source>
</evidence>
<comment type="subcellular location">
    <subcellularLocation>
        <location evidence="1">Secreted</location>
    </subcellularLocation>
</comment>
<dbReference type="InterPro" id="IPR004843">
    <property type="entry name" value="Calcineurin-like_PHP"/>
</dbReference>
<dbReference type="SUPFAM" id="SSF56300">
    <property type="entry name" value="Metallo-dependent phosphatases"/>
    <property type="match status" value="1"/>
</dbReference>
<evidence type="ECO:0000313" key="13">
    <source>
        <dbReference type="EMBL" id="KXN73618.1"/>
    </source>
</evidence>
<evidence type="ECO:0000256" key="2">
    <source>
        <dbReference type="ARBA" id="ARBA00008234"/>
    </source>
</evidence>
<feature type="disulfide bond" evidence="10">
    <location>
        <begin position="267"/>
        <end position="317"/>
    </location>
</feature>
<evidence type="ECO:0000256" key="5">
    <source>
        <dbReference type="ARBA" id="ARBA00022729"/>
    </source>
</evidence>
<dbReference type="InterPro" id="IPR041805">
    <property type="entry name" value="ASMase/PPN1_MPP"/>
</dbReference>
<dbReference type="InterPro" id="IPR045473">
    <property type="entry name" value="ASM_C"/>
</dbReference>
<keyword evidence="6" id="KW-0378">Hydrolase</keyword>
<dbReference type="OrthoDB" id="282973at2759"/>
<evidence type="ECO:0000313" key="14">
    <source>
        <dbReference type="Proteomes" id="UP000070444"/>
    </source>
</evidence>
<dbReference type="PANTHER" id="PTHR10340:SF34">
    <property type="entry name" value="SPHINGOMYELIN PHOSPHODIESTERASE"/>
    <property type="match status" value="1"/>
</dbReference>
<evidence type="ECO:0000256" key="8">
    <source>
        <dbReference type="ARBA" id="ARBA00023180"/>
    </source>
</evidence>
<feature type="binding site" evidence="9">
    <location>
        <position position="86"/>
    </location>
    <ligand>
        <name>Zn(2+)</name>
        <dbReference type="ChEBI" id="CHEBI:29105"/>
        <label>1</label>
    </ligand>
</feature>
<feature type="binding site" evidence="9">
    <location>
        <position position="343"/>
    </location>
    <ligand>
        <name>Zn(2+)</name>
        <dbReference type="ChEBI" id="CHEBI:29105"/>
        <label>2</label>
    </ligand>
</feature>
<feature type="binding site" evidence="9">
    <location>
        <position position="84"/>
    </location>
    <ligand>
        <name>Zn(2+)</name>
        <dbReference type="ChEBI" id="CHEBI:29105"/>
        <label>1</label>
    </ligand>
</feature>
<keyword evidence="8" id="KW-0325">Glycoprotein</keyword>
<dbReference type="Pfam" id="PF19272">
    <property type="entry name" value="ASMase_C"/>
    <property type="match status" value="1"/>
</dbReference>
<keyword evidence="3" id="KW-0964">Secreted</keyword>
<keyword evidence="7 9" id="KW-0862">Zinc</keyword>
<feature type="binding site" evidence="9">
    <location>
        <position position="309"/>
    </location>
    <ligand>
        <name>Zn(2+)</name>
        <dbReference type="ChEBI" id="CHEBI:29105"/>
        <label>2</label>
    </ligand>
</feature>
<dbReference type="GO" id="GO:0004767">
    <property type="term" value="F:sphingomyelin phosphodiesterase activity"/>
    <property type="evidence" value="ECO:0007669"/>
    <property type="project" value="InterPro"/>
</dbReference>
<dbReference type="InterPro" id="IPR011160">
    <property type="entry name" value="Sphingomy_PDE"/>
</dbReference>
<feature type="disulfide bond" evidence="10">
    <location>
        <begin position="99"/>
        <end position="104"/>
    </location>
</feature>
<comment type="similarity">
    <text evidence="2">Belongs to the acid sphingomyelinase family.</text>
</comment>
<protein>
    <submittedName>
        <fullName evidence="13">Sphingomyelin phosphodiesterase</fullName>
    </submittedName>
</protein>
<dbReference type="PIRSF" id="PIRSF000948">
    <property type="entry name" value="Sphingomy_PDE"/>
    <property type="match status" value="1"/>
</dbReference>
<keyword evidence="14" id="KW-1185">Reference proteome</keyword>
<dbReference type="Pfam" id="PF00149">
    <property type="entry name" value="Metallophos"/>
    <property type="match status" value="1"/>
</dbReference>
<evidence type="ECO:0000256" key="1">
    <source>
        <dbReference type="ARBA" id="ARBA00004613"/>
    </source>
</evidence>
<keyword evidence="4 9" id="KW-0479">Metal-binding</keyword>
<evidence type="ECO:0000256" key="6">
    <source>
        <dbReference type="ARBA" id="ARBA00022801"/>
    </source>
</evidence>
<evidence type="ECO:0000259" key="11">
    <source>
        <dbReference type="Pfam" id="PF00149"/>
    </source>
</evidence>
<dbReference type="OMA" id="CYMKKIY"/>
<dbReference type="PANTHER" id="PTHR10340">
    <property type="entry name" value="SPHINGOMYELIN PHOSPHODIESTERASE"/>
    <property type="match status" value="1"/>
</dbReference>
<feature type="binding site" evidence="9">
    <location>
        <position position="159"/>
    </location>
    <ligand>
        <name>Zn(2+)</name>
        <dbReference type="ChEBI" id="CHEBI:29105"/>
        <label>2</label>
    </ligand>
</feature>
<keyword evidence="10" id="KW-1015">Disulfide bond</keyword>
<keyword evidence="5" id="KW-0732">Signal</keyword>
<dbReference type="EMBL" id="KQ964434">
    <property type="protein sequence ID" value="KXN73618.1"/>
    <property type="molecule type" value="Genomic_DNA"/>
</dbReference>
<dbReference type="Proteomes" id="UP000070444">
    <property type="component" value="Unassembled WGS sequence"/>
</dbReference>
<organism evidence="13 14">
    <name type="scientific">Conidiobolus coronatus (strain ATCC 28846 / CBS 209.66 / NRRL 28638)</name>
    <name type="common">Delacroixia coronata</name>
    <dbReference type="NCBI Taxonomy" id="796925"/>
    <lineage>
        <taxon>Eukaryota</taxon>
        <taxon>Fungi</taxon>
        <taxon>Fungi incertae sedis</taxon>
        <taxon>Zoopagomycota</taxon>
        <taxon>Entomophthoromycotina</taxon>
        <taxon>Entomophthoromycetes</taxon>
        <taxon>Entomophthorales</taxon>
        <taxon>Ancylistaceae</taxon>
        <taxon>Conidiobolus</taxon>
    </lineage>
</organism>
<evidence type="ECO:0000259" key="12">
    <source>
        <dbReference type="Pfam" id="PF19272"/>
    </source>
</evidence>
<gene>
    <name evidence="13" type="ORF">CONCODRAFT_35615</name>
</gene>
<feature type="disulfide bond" evidence="10">
    <location>
        <begin position="105"/>
        <end position="128"/>
    </location>
</feature>
<feature type="domain" description="Calcineurin-like phosphoesterase" evidence="11">
    <location>
        <begin position="77"/>
        <end position="346"/>
    </location>
</feature>
<dbReference type="GO" id="GO:0046872">
    <property type="term" value="F:metal ion binding"/>
    <property type="evidence" value="ECO:0007669"/>
    <property type="project" value="UniProtKB-KW"/>
</dbReference>
<feature type="binding site" evidence="9">
    <location>
        <position position="345"/>
    </location>
    <ligand>
        <name>Zn(2+)</name>
        <dbReference type="ChEBI" id="CHEBI:29105"/>
        <label>1</label>
    </ligand>
</feature>
<proteinExistence type="inferred from homology"/>
<evidence type="ECO:0000256" key="10">
    <source>
        <dbReference type="PIRSR" id="PIRSR000948-2"/>
    </source>
</evidence>
<dbReference type="Gene3D" id="3.60.21.10">
    <property type="match status" value="1"/>
</dbReference>
<dbReference type="STRING" id="796925.A0A137PF34"/>
<comment type="cofactor">
    <cofactor evidence="9">
        <name>Zn(2+)</name>
        <dbReference type="ChEBI" id="CHEBI:29105"/>
    </cofactor>
    <text evidence="9">Binds 2 Zn(2+) ions per subunit.</text>
</comment>
<evidence type="ECO:0000256" key="9">
    <source>
        <dbReference type="PIRSR" id="PIRSR000948-1"/>
    </source>
</evidence>